<dbReference type="PANTHER" id="PTHR37981:SF1">
    <property type="entry name" value="SGNH HYDROLASE-TYPE ESTERASE DOMAIN-CONTAINING PROTEIN"/>
    <property type="match status" value="1"/>
</dbReference>
<proteinExistence type="predicted"/>
<dbReference type="GO" id="GO:0006629">
    <property type="term" value="P:lipid metabolic process"/>
    <property type="evidence" value="ECO:0007669"/>
    <property type="project" value="TreeGrafter"/>
</dbReference>
<evidence type="ECO:0000256" key="1">
    <source>
        <dbReference type="PIRSR" id="PIRSR637460-2"/>
    </source>
</evidence>
<dbReference type="KEGG" id="cai:Caci_5213"/>
<evidence type="ECO:0008006" key="5">
    <source>
        <dbReference type="Google" id="ProtNLM"/>
    </source>
</evidence>
<sequence precursor="true">MSRLHRARTRLRALICIRPTIIIRTTIIGAVLVPVLAATTTVVGVGAAHAATPGGSPWIVSVGDSYISGEAGRWAGNTNTSSSEIDALGSAAYYDNAGHTAETIPRCHRSQSAEVYIGGGVNGLNLACSGAETATYTDSGNFKPGLDFYNSGGNQGQALMLQNFAASHKVGMVAVSIGGNDFNFSSIVTTCVEDFLTTPSWWPSYCSQDSSVTGNFSAANVAAVTSHIAQALRNVRQAMTNAGYADSDYTILVQNYPSPIPTSSGFRYSQSGFTRQSTGGCGFWNTDANWADGTALPTISGAVSNAVAQSGLSNVKQLDISSAFNGRRLCENTVGLLEEKGLGSWTNPGAVDKTEWVNQIRTVTTIGSSPYYIQESLHPNYWGQLALRSCVRQAYNNGAVRSGSCTIAGTGLDGNGDPAMALH</sequence>
<keyword evidence="2" id="KW-1133">Transmembrane helix</keyword>
<evidence type="ECO:0000256" key="2">
    <source>
        <dbReference type="SAM" id="Phobius"/>
    </source>
</evidence>
<dbReference type="AlphaFoldDB" id="C7Q6N7"/>
<keyword evidence="2" id="KW-0472">Membrane</keyword>
<gene>
    <name evidence="3" type="ordered locus">Caci_5213</name>
</gene>
<dbReference type="eggNOG" id="COG2755">
    <property type="taxonomic scope" value="Bacteria"/>
</dbReference>
<dbReference type="EMBL" id="CP001700">
    <property type="protein sequence ID" value="ACU74072.1"/>
    <property type="molecule type" value="Genomic_DNA"/>
</dbReference>
<dbReference type="SUPFAM" id="SSF52266">
    <property type="entry name" value="SGNH hydrolase"/>
    <property type="match status" value="1"/>
</dbReference>
<dbReference type="InterPro" id="IPR037460">
    <property type="entry name" value="SEST-like"/>
</dbReference>
<accession>C7Q6N7</accession>
<protein>
    <recommendedName>
        <fullName evidence="5">SGNH hydrolase-type esterase domain-containing protein</fullName>
    </recommendedName>
</protein>
<feature type="transmembrane region" description="Helical" evidence="2">
    <location>
        <begin position="21"/>
        <end position="47"/>
    </location>
</feature>
<evidence type="ECO:0000313" key="3">
    <source>
        <dbReference type="EMBL" id="ACU74072.1"/>
    </source>
</evidence>
<feature type="disulfide bond" evidence="1">
    <location>
        <begin position="191"/>
        <end position="206"/>
    </location>
</feature>
<dbReference type="STRING" id="479433.Caci_5213"/>
<dbReference type="InterPro" id="IPR036514">
    <property type="entry name" value="SGNH_hydro_sf"/>
</dbReference>
<keyword evidence="1" id="KW-1015">Disulfide bond</keyword>
<keyword evidence="4" id="KW-1185">Reference proteome</keyword>
<dbReference type="InParanoid" id="C7Q6N7"/>
<dbReference type="Gene3D" id="3.40.50.1110">
    <property type="entry name" value="SGNH hydrolase"/>
    <property type="match status" value="1"/>
</dbReference>
<dbReference type="HOGENOM" id="CLU_055979_0_0_11"/>
<dbReference type="PANTHER" id="PTHR37981">
    <property type="entry name" value="LIPASE 2"/>
    <property type="match status" value="1"/>
</dbReference>
<organism evidence="3 4">
    <name type="scientific">Catenulispora acidiphila (strain DSM 44928 / JCM 14897 / NBRC 102108 / NRRL B-24433 / ID139908)</name>
    <dbReference type="NCBI Taxonomy" id="479433"/>
    <lineage>
        <taxon>Bacteria</taxon>
        <taxon>Bacillati</taxon>
        <taxon>Actinomycetota</taxon>
        <taxon>Actinomycetes</taxon>
        <taxon>Catenulisporales</taxon>
        <taxon>Catenulisporaceae</taxon>
        <taxon>Catenulispora</taxon>
    </lineage>
</organism>
<evidence type="ECO:0000313" key="4">
    <source>
        <dbReference type="Proteomes" id="UP000000851"/>
    </source>
</evidence>
<reference evidence="3 4" key="1">
    <citation type="journal article" date="2009" name="Stand. Genomic Sci.">
        <title>Complete genome sequence of Catenulispora acidiphila type strain (ID 139908).</title>
        <authorList>
            <person name="Copeland A."/>
            <person name="Lapidus A."/>
            <person name="Glavina Del Rio T."/>
            <person name="Nolan M."/>
            <person name="Lucas S."/>
            <person name="Chen F."/>
            <person name="Tice H."/>
            <person name="Cheng J.F."/>
            <person name="Bruce D."/>
            <person name="Goodwin L."/>
            <person name="Pitluck S."/>
            <person name="Mikhailova N."/>
            <person name="Pati A."/>
            <person name="Ivanova N."/>
            <person name="Mavromatis K."/>
            <person name="Chen A."/>
            <person name="Palaniappan K."/>
            <person name="Chain P."/>
            <person name="Land M."/>
            <person name="Hauser L."/>
            <person name="Chang Y.J."/>
            <person name="Jeffries C.D."/>
            <person name="Chertkov O."/>
            <person name="Brettin T."/>
            <person name="Detter J.C."/>
            <person name="Han C."/>
            <person name="Ali Z."/>
            <person name="Tindall B.J."/>
            <person name="Goker M."/>
            <person name="Bristow J."/>
            <person name="Eisen J.A."/>
            <person name="Markowitz V."/>
            <person name="Hugenholtz P."/>
            <person name="Kyrpides N.C."/>
            <person name="Klenk H.P."/>
        </authorList>
    </citation>
    <scope>NUCLEOTIDE SEQUENCE [LARGE SCALE GENOMIC DNA]</scope>
    <source>
        <strain evidence="4">DSM 44928 / JCM 14897 / NBRC 102108 / NRRL B-24433 / ID139908</strain>
    </source>
</reference>
<dbReference type="GO" id="GO:0016788">
    <property type="term" value="F:hydrolase activity, acting on ester bonds"/>
    <property type="evidence" value="ECO:0007669"/>
    <property type="project" value="InterPro"/>
</dbReference>
<keyword evidence="2" id="KW-0812">Transmembrane</keyword>
<dbReference type="Proteomes" id="UP000000851">
    <property type="component" value="Chromosome"/>
</dbReference>
<dbReference type="RefSeq" id="WP_015793801.1">
    <property type="nucleotide sequence ID" value="NC_013131.1"/>
</dbReference>
<name>C7Q6N7_CATAD</name>